<dbReference type="Pfam" id="PF00931">
    <property type="entry name" value="NB-ARC"/>
    <property type="match status" value="1"/>
</dbReference>
<keyword evidence="3" id="KW-1185">Reference proteome</keyword>
<name>A0A1A5YEX8_9BACL</name>
<reference evidence="2 3" key="1">
    <citation type="submission" date="2016-05" db="EMBL/GenBank/DDBJ databases">
        <title>Paenibacillus oryzae. sp. nov., isolated from the rice root.</title>
        <authorList>
            <person name="Zhang J."/>
            <person name="Zhang X."/>
        </authorList>
    </citation>
    <scope>NUCLEOTIDE SEQUENCE [LARGE SCALE GENOMIC DNA]</scope>
    <source>
        <strain evidence="2 3">1DrF-4</strain>
    </source>
</reference>
<dbReference type="InterPro" id="IPR027417">
    <property type="entry name" value="P-loop_NTPase"/>
</dbReference>
<dbReference type="SUPFAM" id="SSF52540">
    <property type="entry name" value="P-loop containing nucleoside triphosphate hydrolases"/>
    <property type="match status" value="1"/>
</dbReference>
<dbReference type="STRING" id="1844972.A7K91_11735"/>
<dbReference type="RefSeq" id="WP_068684626.1">
    <property type="nucleotide sequence ID" value="NZ_LYPA01000065.1"/>
</dbReference>
<evidence type="ECO:0000313" key="3">
    <source>
        <dbReference type="Proteomes" id="UP000092024"/>
    </source>
</evidence>
<dbReference type="InterPro" id="IPR002182">
    <property type="entry name" value="NB-ARC"/>
</dbReference>
<dbReference type="PRINTS" id="PR00364">
    <property type="entry name" value="DISEASERSIST"/>
</dbReference>
<protein>
    <submittedName>
        <fullName evidence="2">Bacterio-opsin activator</fullName>
    </submittedName>
</protein>
<dbReference type="OrthoDB" id="2647228at2"/>
<sequence length="687" mass="77756">MNVQFKRRIIGFETEIKDVADWLKDSESKTELFYISGIGGIGKTTLLLEMAKVARGYAPCVLWLDGEVGLTTSGAFLTTLGMSLETEYGRKREDGTVLLSYLLSELSRQRTVLLIDNCENMNLLEGWLLSSFLPKLQSANVLLICASRKELSLKWQTNPSWSRIKKLPLDGFTRSQVHHYLAGTEFSEERKKKIADMTEGHPLALALAVDLLLSSQGKSEGMWRELPSLLSAEFLRETASPTLYNGLTMLSLLPVADQGMLNALLEYPLEECDFNRLASLSFIRATQHGVSLHHVVARLLREEFARKHPVQFQLVRSKVLHLLAERFQLADHELQMRLAAHTLELFREFLPTTHAYASFGSALRPGKREEFRPGDLSSLLHFLIASLKKNDWQSELVNAADYPALLEDIAQSFPEGLLVVRDDLGNPLAFSAGIWLHTESLPLLERYVPQCKAILRQEYAALSRLPKEMSDTLFVLLSAVDPEQSLYRAEELGALLMQQWLIDMASGLRGLVASGDGQLNVLLSELGFIELGKITVSGKRELTLWELDFRQATFNKWVYRIIGQEGAAMKTSLPYEDQPNRLINRNDMRSILEHLLEPELLAKLPVIQRLGIPPKNVRTAVLDILNDASLAEPLTQIQRELLLESYIRKQQNKNELAAFFHMSRSTFYRHTRLAETHLAFVLSQKLH</sequence>
<dbReference type="Gene3D" id="3.40.50.300">
    <property type="entry name" value="P-loop containing nucleotide triphosphate hydrolases"/>
    <property type="match status" value="1"/>
</dbReference>
<evidence type="ECO:0000313" key="2">
    <source>
        <dbReference type="EMBL" id="OBR64196.1"/>
    </source>
</evidence>
<dbReference type="AlphaFoldDB" id="A0A1A5YEX8"/>
<dbReference type="EMBL" id="LYPA01000065">
    <property type="protein sequence ID" value="OBR64196.1"/>
    <property type="molecule type" value="Genomic_DNA"/>
</dbReference>
<accession>A0A1A5YEX8</accession>
<dbReference type="GO" id="GO:0043531">
    <property type="term" value="F:ADP binding"/>
    <property type="evidence" value="ECO:0007669"/>
    <property type="project" value="InterPro"/>
</dbReference>
<comment type="caution">
    <text evidence="2">The sequence shown here is derived from an EMBL/GenBank/DDBJ whole genome shotgun (WGS) entry which is preliminary data.</text>
</comment>
<gene>
    <name evidence="2" type="ORF">A7K91_11735</name>
</gene>
<organism evidence="2 3">
    <name type="scientific">Paenibacillus oryzae</name>
    <dbReference type="NCBI Taxonomy" id="1844972"/>
    <lineage>
        <taxon>Bacteria</taxon>
        <taxon>Bacillati</taxon>
        <taxon>Bacillota</taxon>
        <taxon>Bacilli</taxon>
        <taxon>Bacillales</taxon>
        <taxon>Paenibacillaceae</taxon>
        <taxon>Paenibacillus</taxon>
    </lineage>
</organism>
<proteinExistence type="predicted"/>
<dbReference type="Proteomes" id="UP000092024">
    <property type="component" value="Unassembled WGS sequence"/>
</dbReference>
<feature type="domain" description="NB-ARC" evidence="1">
    <location>
        <begin position="13"/>
        <end position="123"/>
    </location>
</feature>
<evidence type="ECO:0000259" key="1">
    <source>
        <dbReference type="Pfam" id="PF00931"/>
    </source>
</evidence>